<dbReference type="InterPro" id="IPR000086">
    <property type="entry name" value="NUDIX_hydrolase_dom"/>
</dbReference>
<dbReference type="CDD" id="cd03674">
    <property type="entry name" value="NUDIX_Hydrolase"/>
    <property type="match status" value="1"/>
</dbReference>
<dbReference type="PANTHER" id="PTHR43736:SF1">
    <property type="entry name" value="DIHYDRONEOPTERIN TRIPHOSPHATE DIPHOSPHATASE"/>
    <property type="match status" value="1"/>
</dbReference>
<organism evidence="3 4">
    <name type="scientific">Serinibacter salmoneus</name>
    <dbReference type="NCBI Taxonomy" id="556530"/>
    <lineage>
        <taxon>Bacteria</taxon>
        <taxon>Bacillati</taxon>
        <taxon>Actinomycetota</taxon>
        <taxon>Actinomycetes</taxon>
        <taxon>Micrococcales</taxon>
        <taxon>Beutenbergiaceae</taxon>
        <taxon>Serinibacter</taxon>
    </lineage>
</organism>
<feature type="domain" description="Nudix hydrolase" evidence="2">
    <location>
        <begin position="52"/>
        <end position="189"/>
    </location>
</feature>
<gene>
    <name evidence="3" type="ORF">ATL40_2120</name>
</gene>
<protein>
    <submittedName>
        <fullName evidence="3">ADP-ribose pyrophosphatase YjhB (NUDIX family)</fullName>
    </submittedName>
</protein>
<evidence type="ECO:0000313" key="3">
    <source>
        <dbReference type="EMBL" id="PFG20517.1"/>
    </source>
</evidence>
<comment type="similarity">
    <text evidence="1">Belongs to the Nudix hydrolase family.</text>
</comment>
<reference evidence="3 4" key="1">
    <citation type="submission" date="2017-10" db="EMBL/GenBank/DDBJ databases">
        <title>Sequencing the genomes of 1000 actinobacteria strains.</title>
        <authorList>
            <person name="Klenk H.-P."/>
        </authorList>
    </citation>
    <scope>NUCLEOTIDE SEQUENCE [LARGE SCALE GENOMIC DNA]</scope>
    <source>
        <strain evidence="3 4">DSM 21801</strain>
    </source>
</reference>
<dbReference type="OrthoDB" id="129709at2"/>
<dbReference type="PROSITE" id="PS51462">
    <property type="entry name" value="NUDIX"/>
    <property type="match status" value="1"/>
</dbReference>
<evidence type="ECO:0000256" key="1">
    <source>
        <dbReference type="ARBA" id="ARBA00005582"/>
    </source>
</evidence>
<keyword evidence="4" id="KW-1185">Reference proteome</keyword>
<evidence type="ECO:0000259" key="2">
    <source>
        <dbReference type="PROSITE" id="PS51462"/>
    </source>
</evidence>
<dbReference type="PANTHER" id="PTHR43736">
    <property type="entry name" value="ADP-RIBOSE PYROPHOSPHATASE"/>
    <property type="match status" value="1"/>
</dbReference>
<dbReference type="EMBL" id="PDJD01000001">
    <property type="protein sequence ID" value="PFG20517.1"/>
    <property type="molecule type" value="Genomic_DNA"/>
</dbReference>
<dbReference type="InterPro" id="IPR015797">
    <property type="entry name" value="NUDIX_hydrolase-like_dom_sf"/>
</dbReference>
<dbReference type="Gene3D" id="3.90.79.10">
    <property type="entry name" value="Nucleoside Triphosphate Pyrophosphohydrolase"/>
    <property type="match status" value="1"/>
</dbReference>
<name>A0A2A9D1F6_9MICO</name>
<dbReference type="Pfam" id="PF00293">
    <property type="entry name" value="NUDIX"/>
    <property type="match status" value="1"/>
</dbReference>
<accession>A0A2A9D1F6</accession>
<comment type="caution">
    <text evidence="3">The sequence shown here is derived from an EMBL/GenBank/DDBJ whole genome shotgun (WGS) entry which is preliminary data.</text>
</comment>
<sequence length="189" mass="20312">MTGREATHPLAASAAEALHAWEPSTETQRSLREAYLAALLTDPAMLWRSHRAGHLTVGGLVLTADATHVLLVLHPKAGMWLPPGGHLEPEDPTLLAGALREVREETGVSDAVAHPAPVYLDAHPFSCRGEPSRHLNIGFAMRTPATPDGALPPVQISEESLDVQWWPLDALPQPRPARLEAELRAAALA</sequence>
<dbReference type="AlphaFoldDB" id="A0A2A9D1F6"/>
<proteinExistence type="inferred from homology"/>
<dbReference type="RefSeq" id="WP_098469475.1">
    <property type="nucleotide sequence ID" value="NZ_PDJD01000001.1"/>
</dbReference>
<dbReference type="Proteomes" id="UP000224915">
    <property type="component" value="Unassembled WGS sequence"/>
</dbReference>
<dbReference type="SUPFAM" id="SSF55811">
    <property type="entry name" value="Nudix"/>
    <property type="match status" value="1"/>
</dbReference>
<evidence type="ECO:0000313" key="4">
    <source>
        <dbReference type="Proteomes" id="UP000224915"/>
    </source>
</evidence>